<accession>A0ABP6Y3S4</accession>
<protein>
    <submittedName>
        <fullName evidence="3">Site-specific integrase</fullName>
    </submittedName>
</protein>
<dbReference type="InterPro" id="IPR050090">
    <property type="entry name" value="Tyrosine_recombinase_XerCD"/>
</dbReference>
<dbReference type="PROSITE" id="PS51898">
    <property type="entry name" value="TYR_RECOMBINASE"/>
    <property type="match status" value="1"/>
</dbReference>
<dbReference type="Proteomes" id="UP001501222">
    <property type="component" value="Unassembled WGS sequence"/>
</dbReference>
<gene>
    <name evidence="3" type="ORF">GCM10022235_53430</name>
</gene>
<dbReference type="SUPFAM" id="SSF56349">
    <property type="entry name" value="DNA breaking-rejoining enzymes"/>
    <property type="match status" value="1"/>
</dbReference>
<evidence type="ECO:0000313" key="3">
    <source>
        <dbReference type="EMBL" id="GAA3576883.1"/>
    </source>
</evidence>
<reference evidence="4" key="1">
    <citation type="journal article" date="2019" name="Int. J. Syst. Evol. Microbiol.">
        <title>The Global Catalogue of Microorganisms (GCM) 10K type strain sequencing project: providing services to taxonomists for standard genome sequencing and annotation.</title>
        <authorList>
            <consortium name="The Broad Institute Genomics Platform"/>
            <consortium name="The Broad Institute Genome Sequencing Center for Infectious Disease"/>
            <person name="Wu L."/>
            <person name="Ma J."/>
        </authorList>
    </citation>
    <scope>NUCLEOTIDE SEQUENCE [LARGE SCALE GENOMIC DNA]</scope>
    <source>
        <strain evidence="4">JCM 16928</strain>
    </source>
</reference>
<dbReference type="InterPro" id="IPR002104">
    <property type="entry name" value="Integrase_catalytic"/>
</dbReference>
<evidence type="ECO:0000259" key="2">
    <source>
        <dbReference type="PROSITE" id="PS51898"/>
    </source>
</evidence>
<keyword evidence="1" id="KW-0233">DNA recombination</keyword>
<dbReference type="PANTHER" id="PTHR30349:SF64">
    <property type="entry name" value="PROPHAGE INTEGRASE INTD-RELATED"/>
    <property type="match status" value="1"/>
</dbReference>
<proteinExistence type="predicted"/>
<keyword evidence="4" id="KW-1185">Reference proteome</keyword>
<dbReference type="Gene3D" id="1.10.443.10">
    <property type="entry name" value="Intergrase catalytic core"/>
    <property type="match status" value="1"/>
</dbReference>
<dbReference type="EMBL" id="BAABAA010000007">
    <property type="protein sequence ID" value="GAA3576883.1"/>
    <property type="molecule type" value="Genomic_DNA"/>
</dbReference>
<name>A0ABP6Y3S4_9ACTN</name>
<dbReference type="PANTHER" id="PTHR30349">
    <property type="entry name" value="PHAGE INTEGRASE-RELATED"/>
    <property type="match status" value="1"/>
</dbReference>
<sequence length="457" mass="50628">METTFDVRLSETLMVNDLAKGKHSYTVRWRVAKEPFSLTRRNRTLANNELSKLVSAVGRGEAFYCDTGRPISEARAAASKVTFYDFACQYIDMKWPNAAANSRRSIADALITITPVMLKSRKTGNDAKALRNALHKWAFNTAHRGDAPDDIQAILKWAAGSSKQLTELAKAETIRAVLDAVGTKLDGKPASRTYMARRRAVLWNLCEYAVEEGHLAANPITTIKKVRRAKYTADVVDPATVPNPQQAEALLEAVGKLPGSGPRMVAFFASMYYAALRPGEAVELTKLNLHIPDEGRGKLYLTGSTPFAGGAWTDNGEERDKRQLKHRDVGAGRWTPCPSKLTTIYHQHLEQFGVDAYGRLFWGERGGMVPGKTYQAIWNAARIAVFGEQLARTSKLAKRPYDLRHAAVSTWLASGVEPKRVADWAGQSLEVLMRIYAKCLDGREEQAMDRIETTLAG</sequence>
<evidence type="ECO:0000313" key="4">
    <source>
        <dbReference type="Proteomes" id="UP001501222"/>
    </source>
</evidence>
<comment type="caution">
    <text evidence="3">The sequence shown here is derived from an EMBL/GenBank/DDBJ whole genome shotgun (WGS) entry which is preliminary data.</text>
</comment>
<dbReference type="InterPro" id="IPR013762">
    <property type="entry name" value="Integrase-like_cat_sf"/>
</dbReference>
<organism evidence="3 4">
    <name type="scientific">Kribbella ginsengisoli</name>
    <dbReference type="NCBI Taxonomy" id="363865"/>
    <lineage>
        <taxon>Bacteria</taxon>
        <taxon>Bacillati</taxon>
        <taxon>Actinomycetota</taxon>
        <taxon>Actinomycetes</taxon>
        <taxon>Propionibacteriales</taxon>
        <taxon>Kribbellaceae</taxon>
        <taxon>Kribbella</taxon>
    </lineage>
</organism>
<feature type="domain" description="Tyr recombinase" evidence="2">
    <location>
        <begin position="236"/>
        <end position="449"/>
    </location>
</feature>
<dbReference type="RefSeq" id="WP_344845021.1">
    <property type="nucleotide sequence ID" value="NZ_BAABAA010000007.1"/>
</dbReference>
<dbReference type="InterPro" id="IPR011010">
    <property type="entry name" value="DNA_brk_join_enz"/>
</dbReference>
<evidence type="ECO:0000256" key="1">
    <source>
        <dbReference type="ARBA" id="ARBA00023172"/>
    </source>
</evidence>